<dbReference type="AlphaFoldDB" id="A0A136INI7"/>
<keyword evidence="1" id="KW-0732">Signal</keyword>
<dbReference type="Pfam" id="PF01476">
    <property type="entry name" value="LysM"/>
    <property type="match status" value="2"/>
</dbReference>
<evidence type="ECO:0000256" key="1">
    <source>
        <dbReference type="SAM" id="SignalP"/>
    </source>
</evidence>
<feature type="domain" description="LysM" evidence="2">
    <location>
        <begin position="96"/>
        <end position="140"/>
    </location>
</feature>
<name>A0A136INI7_9PEZI</name>
<dbReference type="EMBL" id="KQ964267">
    <property type="protein sequence ID" value="KXJ86502.1"/>
    <property type="molecule type" value="Genomic_DNA"/>
</dbReference>
<dbReference type="Gene3D" id="3.10.350.10">
    <property type="entry name" value="LysM domain"/>
    <property type="match status" value="2"/>
</dbReference>
<dbReference type="OrthoDB" id="2107166at2759"/>
<dbReference type="SMART" id="SM00257">
    <property type="entry name" value="LysM"/>
    <property type="match status" value="2"/>
</dbReference>
<feature type="domain" description="LysM" evidence="2">
    <location>
        <begin position="30"/>
        <end position="74"/>
    </location>
</feature>
<reference evidence="4" key="1">
    <citation type="submission" date="2016-02" db="EMBL/GenBank/DDBJ databases">
        <title>Draft genome sequence of Microdochium bolleyi, a fungal endophyte of beachgrass.</title>
        <authorList>
            <consortium name="DOE Joint Genome Institute"/>
            <person name="David A.S."/>
            <person name="May G."/>
            <person name="Haridas S."/>
            <person name="Lim J."/>
            <person name="Wang M."/>
            <person name="Labutti K."/>
            <person name="Lipzen A."/>
            <person name="Barry K."/>
            <person name="Grigoriev I.V."/>
        </authorList>
    </citation>
    <scope>NUCLEOTIDE SEQUENCE [LARGE SCALE GENOMIC DNA]</scope>
    <source>
        <strain evidence="4">J235TASD1</strain>
    </source>
</reference>
<dbReference type="STRING" id="196109.A0A136INI7"/>
<evidence type="ECO:0000313" key="3">
    <source>
        <dbReference type="EMBL" id="KXJ86502.1"/>
    </source>
</evidence>
<accession>A0A136INI7</accession>
<gene>
    <name evidence="3" type="ORF">Micbo1qcDRAFT_179765</name>
</gene>
<dbReference type="PANTHER" id="PTHR33734">
    <property type="entry name" value="LYSM DOMAIN-CONTAINING GPI-ANCHORED PROTEIN 2"/>
    <property type="match status" value="1"/>
</dbReference>
<organism evidence="3 4">
    <name type="scientific">Microdochium bolleyi</name>
    <dbReference type="NCBI Taxonomy" id="196109"/>
    <lineage>
        <taxon>Eukaryota</taxon>
        <taxon>Fungi</taxon>
        <taxon>Dikarya</taxon>
        <taxon>Ascomycota</taxon>
        <taxon>Pezizomycotina</taxon>
        <taxon>Sordariomycetes</taxon>
        <taxon>Xylariomycetidae</taxon>
        <taxon>Xylariales</taxon>
        <taxon>Microdochiaceae</taxon>
        <taxon>Microdochium</taxon>
    </lineage>
</organism>
<dbReference type="CDD" id="cd00118">
    <property type="entry name" value="LysM"/>
    <property type="match status" value="2"/>
</dbReference>
<proteinExistence type="predicted"/>
<dbReference type="InterPro" id="IPR036779">
    <property type="entry name" value="LysM_dom_sf"/>
</dbReference>
<dbReference type="InterPro" id="IPR018392">
    <property type="entry name" value="LysM"/>
</dbReference>
<keyword evidence="4" id="KW-1185">Reference proteome</keyword>
<sequence length="147" mass="14769">MLFNLASIALLAVGAVATPAVVERQACVQTSYVVQAGDTLSAIAGRFKSSVCAIAQASNIPDKNKIHPLQTILVPLPGCTLAADAAVCCIPSAAARTHVVIAGDTFQGLGWRYGVATAAVQAANPSVAANSIAIGATLNIPARSANC</sequence>
<dbReference type="PANTHER" id="PTHR33734:SF22">
    <property type="entry name" value="MEMBRANE-BOUND LYTIC MUREIN TRANSGLYCOSYLASE D"/>
    <property type="match status" value="1"/>
</dbReference>
<protein>
    <recommendedName>
        <fullName evidence="2">LysM domain-containing protein</fullName>
    </recommendedName>
</protein>
<dbReference type="SUPFAM" id="SSF54106">
    <property type="entry name" value="LysM domain"/>
    <property type="match status" value="2"/>
</dbReference>
<dbReference type="Proteomes" id="UP000070501">
    <property type="component" value="Unassembled WGS sequence"/>
</dbReference>
<feature type="signal peptide" evidence="1">
    <location>
        <begin position="1"/>
        <end position="17"/>
    </location>
</feature>
<evidence type="ECO:0000313" key="4">
    <source>
        <dbReference type="Proteomes" id="UP000070501"/>
    </source>
</evidence>
<feature type="chain" id="PRO_5007292879" description="LysM domain-containing protein" evidence="1">
    <location>
        <begin position="18"/>
        <end position="147"/>
    </location>
</feature>
<dbReference type="PROSITE" id="PS51782">
    <property type="entry name" value="LYSM"/>
    <property type="match status" value="2"/>
</dbReference>
<evidence type="ECO:0000259" key="2">
    <source>
        <dbReference type="PROSITE" id="PS51782"/>
    </source>
</evidence>
<dbReference type="InParanoid" id="A0A136INI7"/>